<name>A0A7Y6NJ47_9GAMM</name>
<organism evidence="1 2">
    <name type="scientific">Pantoea brenneri</name>
    <dbReference type="NCBI Taxonomy" id="472694"/>
    <lineage>
        <taxon>Bacteria</taxon>
        <taxon>Pseudomonadati</taxon>
        <taxon>Pseudomonadota</taxon>
        <taxon>Gammaproteobacteria</taxon>
        <taxon>Enterobacterales</taxon>
        <taxon>Erwiniaceae</taxon>
        <taxon>Pantoea</taxon>
    </lineage>
</organism>
<evidence type="ECO:0000313" key="1">
    <source>
        <dbReference type="EMBL" id="NUY99401.1"/>
    </source>
</evidence>
<accession>A0A7Y6NJ47</accession>
<dbReference type="AlphaFoldDB" id="A0A7Y6NJ47"/>
<sequence>MPLQSVLIDHDPEAASLTGPATYYDLGDSFCTNPFWSSCPHRMACIGCDFNLPKRSARGLLLESKASVKHYLEEVPLTPDEKEVIEGDVEKLNAALMKTDIPRIL</sequence>
<dbReference type="Proteomes" id="UP000566985">
    <property type="component" value="Unassembled WGS sequence"/>
</dbReference>
<comment type="caution">
    <text evidence="1">The sequence shown here is derived from an EMBL/GenBank/DDBJ whole genome shotgun (WGS) entry which is preliminary data.</text>
</comment>
<protein>
    <submittedName>
        <fullName evidence="1">Site-specific recombinase</fullName>
    </submittedName>
</protein>
<gene>
    <name evidence="1" type="ORF">HU668_23565</name>
</gene>
<reference evidence="1 2" key="1">
    <citation type="submission" date="2020-05" db="EMBL/GenBank/DDBJ databases">
        <title>Whole Genome Sequences of Enterobacteriales Associated with the International Space Station.</title>
        <authorList>
            <person name="Bharadwaj A."/>
            <person name="Daudu R."/>
            <person name="Singh N."/>
            <person name="Wood J."/>
            <person name="Debieu M."/>
            <person name="Mason C."/>
            <person name="Wang C."/>
            <person name="Venkateswaran K."/>
        </authorList>
    </citation>
    <scope>NUCLEOTIDE SEQUENCE [LARGE SCALE GENOMIC DNA]</scope>
    <source>
        <strain evidence="1 2">IF5SW-B1</strain>
    </source>
</reference>
<proteinExistence type="predicted"/>
<dbReference type="EMBL" id="JABWPM010000056">
    <property type="protein sequence ID" value="NUY99401.1"/>
    <property type="molecule type" value="Genomic_DNA"/>
</dbReference>
<evidence type="ECO:0000313" key="2">
    <source>
        <dbReference type="Proteomes" id="UP000566985"/>
    </source>
</evidence>